<dbReference type="EMBL" id="BQKI01000015">
    <property type="protein sequence ID" value="GJN08633.1"/>
    <property type="molecule type" value="Genomic_DNA"/>
</dbReference>
<dbReference type="AlphaFoldDB" id="A0AAV5DEL3"/>
<gene>
    <name evidence="1" type="primary">ga26575</name>
    <name evidence="1" type="ORF">PR202_ga26575</name>
</gene>
<accession>A0AAV5DEL3</accession>
<reference evidence="1" key="1">
    <citation type="journal article" date="2018" name="DNA Res.">
        <title>Multiple hybrid de novo genome assembly of finger millet, an orphan allotetraploid crop.</title>
        <authorList>
            <person name="Hatakeyama M."/>
            <person name="Aluri S."/>
            <person name="Balachadran M.T."/>
            <person name="Sivarajan S.R."/>
            <person name="Patrignani A."/>
            <person name="Gruter S."/>
            <person name="Poveda L."/>
            <person name="Shimizu-Inatsugi R."/>
            <person name="Baeten J."/>
            <person name="Francoijs K.J."/>
            <person name="Nataraja K.N."/>
            <person name="Reddy Y.A.N."/>
            <person name="Phadnis S."/>
            <person name="Ravikumar R.L."/>
            <person name="Schlapbach R."/>
            <person name="Sreeman S.M."/>
            <person name="Shimizu K.K."/>
        </authorList>
    </citation>
    <scope>NUCLEOTIDE SEQUENCE</scope>
</reference>
<evidence type="ECO:0000313" key="2">
    <source>
        <dbReference type="Proteomes" id="UP001054889"/>
    </source>
</evidence>
<evidence type="ECO:0008006" key="3">
    <source>
        <dbReference type="Google" id="ProtNLM"/>
    </source>
</evidence>
<keyword evidence="2" id="KW-1185">Reference proteome</keyword>
<comment type="caution">
    <text evidence="1">The sequence shown here is derived from an EMBL/GenBank/DDBJ whole genome shotgun (WGS) entry which is preliminary data.</text>
</comment>
<name>A0AAV5DEL3_ELECO</name>
<dbReference type="Proteomes" id="UP001054889">
    <property type="component" value="Unassembled WGS sequence"/>
</dbReference>
<proteinExistence type="predicted"/>
<protein>
    <recommendedName>
        <fullName evidence="3">Secreted protein</fullName>
    </recommendedName>
</protein>
<organism evidence="1 2">
    <name type="scientific">Eleusine coracana subsp. coracana</name>
    <dbReference type="NCBI Taxonomy" id="191504"/>
    <lineage>
        <taxon>Eukaryota</taxon>
        <taxon>Viridiplantae</taxon>
        <taxon>Streptophyta</taxon>
        <taxon>Embryophyta</taxon>
        <taxon>Tracheophyta</taxon>
        <taxon>Spermatophyta</taxon>
        <taxon>Magnoliopsida</taxon>
        <taxon>Liliopsida</taxon>
        <taxon>Poales</taxon>
        <taxon>Poaceae</taxon>
        <taxon>PACMAD clade</taxon>
        <taxon>Chloridoideae</taxon>
        <taxon>Cynodonteae</taxon>
        <taxon>Eleusininae</taxon>
        <taxon>Eleusine</taxon>
    </lineage>
</organism>
<evidence type="ECO:0000313" key="1">
    <source>
        <dbReference type="EMBL" id="GJN08633.1"/>
    </source>
</evidence>
<reference evidence="1" key="2">
    <citation type="submission" date="2021-12" db="EMBL/GenBank/DDBJ databases">
        <title>Resequencing data analysis of finger millet.</title>
        <authorList>
            <person name="Hatakeyama M."/>
            <person name="Aluri S."/>
            <person name="Balachadran M.T."/>
            <person name="Sivarajan S.R."/>
            <person name="Poveda L."/>
            <person name="Shimizu-Inatsugi R."/>
            <person name="Schlapbach R."/>
            <person name="Sreeman S.M."/>
            <person name="Shimizu K.K."/>
        </authorList>
    </citation>
    <scope>NUCLEOTIDE SEQUENCE</scope>
</reference>
<sequence length="73" mass="7345">MPSEAATAPGPPCHAAWVLCAVPPEADARVGAFRVADTRSAAWEWPEVGASAAPPEAVAASGPLPFTCDTVTS</sequence>